<name>A0ABW0K9P8_9BACL</name>
<keyword evidence="5" id="KW-1185">Reference proteome</keyword>
<dbReference type="PANTHER" id="PTHR43877">
    <property type="entry name" value="AMINOALKYLPHOSPHONATE N-ACETYLTRANSFERASE-RELATED-RELATED"/>
    <property type="match status" value="1"/>
</dbReference>
<dbReference type="InterPro" id="IPR050832">
    <property type="entry name" value="Bact_Acetyltransf"/>
</dbReference>
<proteinExistence type="predicted"/>
<dbReference type="Pfam" id="PF00583">
    <property type="entry name" value="Acetyltransf_1"/>
    <property type="match status" value="1"/>
</dbReference>
<organism evidence="4 5">
    <name type="scientific">Paenibacillus aestuarii</name>
    <dbReference type="NCBI Taxonomy" id="516965"/>
    <lineage>
        <taxon>Bacteria</taxon>
        <taxon>Bacillati</taxon>
        <taxon>Bacillota</taxon>
        <taxon>Bacilli</taxon>
        <taxon>Bacillales</taxon>
        <taxon>Paenibacillaceae</taxon>
        <taxon>Paenibacillus</taxon>
    </lineage>
</organism>
<evidence type="ECO:0000256" key="1">
    <source>
        <dbReference type="ARBA" id="ARBA00022679"/>
    </source>
</evidence>
<dbReference type="RefSeq" id="WP_270880689.1">
    <property type="nucleotide sequence ID" value="NZ_JAQFVF010000035.1"/>
</dbReference>
<dbReference type="EMBL" id="JBHSMJ010000024">
    <property type="protein sequence ID" value="MFC5450073.1"/>
    <property type="molecule type" value="Genomic_DNA"/>
</dbReference>
<dbReference type="PANTHER" id="PTHR43877:SF5">
    <property type="entry name" value="BLL8307 PROTEIN"/>
    <property type="match status" value="1"/>
</dbReference>
<gene>
    <name evidence="4" type="ORF">ACFPOG_17625</name>
</gene>
<sequence>MDIKQDDLTGSQIAALIAEHLHGMTLHSPPESIHALNLEGLKQPDVTFWSAWEEEELLGCGALKQLDEQHGELKSMRTATAHLRKGVARRVLEHIITEAKQRGYKRLSLETGSMEAFSPARTLYASVGFQDCGPFADYEEDPYSIFMTMEL</sequence>
<dbReference type="GO" id="GO:0016746">
    <property type="term" value="F:acyltransferase activity"/>
    <property type="evidence" value="ECO:0007669"/>
    <property type="project" value="UniProtKB-KW"/>
</dbReference>
<evidence type="ECO:0000259" key="3">
    <source>
        <dbReference type="PROSITE" id="PS51186"/>
    </source>
</evidence>
<dbReference type="PROSITE" id="PS51186">
    <property type="entry name" value="GNAT"/>
    <property type="match status" value="1"/>
</dbReference>
<dbReference type="Proteomes" id="UP001596044">
    <property type="component" value="Unassembled WGS sequence"/>
</dbReference>
<comment type="caution">
    <text evidence="4">The sequence shown here is derived from an EMBL/GenBank/DDBJ whole genome shotgun (WGS) entry which is preliminary data.</text>
</comment>
<dbReference type="InterPro" id="IPR016181">
    <property type="entry name" value="Acyl_CoA_acyltransferase"/>
</dbReference>
<keyword evidence="1 4" id="KW-0808">Transferase</keyword>
<dbReference type="SUPFAM" id="SSF55729">
    <property type="entry name" value="Acyl-CoA N-acyltransferases (Nat)"/>
    <property type="match status" value="1"/>
</dbReference>
<dbReference type="EC" id="2.3.-.-" evidence="4"/>
<dbReference type="Gene3D" id="3.40.630.30">
    <property type="match status" value="1"/>
</dbReference>
<reference evidence="5" key="1">
    <citation type="journal article" date="2019" name="Int. J. Syst. Evol. Microbiol.">
        <title>The Global Catalogue of Microorganisms (GCM) 10K type strain sequencing project: providing services to taxonomists for standard genome sequencing and annotation.</title>
        <authorList>
            <consortium name="The Broad Institute Genomics Platform"/>
            <consortium name="The Broad Institute Genome Sequencing Center for Infectious Disease"/>
            <person name="Wu L."/>
            <person name="Ma J."/>
        </authorList>
    </citation>
    <scope>NUCLEOTIDE SEQUENCE [LARGE SCALE GENOMIC DNA]</scope>
    <source>
        <strain evidence="5">KACC 11904</strain>
    </source>
</reference>
<evidence type="ECO:0000313" key="4">
    <source>
        <dbReference type="EMBL" id="MFC5450073.1"/>
    </source>
</evidence>
<accession>A0ABW0K9P8</accession>
<evidence type="ECO:0000313" key="5">
    <source>
        <dbReference type="Proteomes" id="UP001596044"/>
    </source>
</evidence>
<protein>
    <submittedName>
        <fullName evidence="4">GNAT family N-acetyltransferase</fullName>
        <ecNumber evidence="4">2.3.-.-</ecNumber>
    </submittedName>
</protein>
<dbReference type="InterPro" id="IPR000182">
    <property type="entry name" value="GNAT_dom"/>
</dbReference>
<feature type="domain" description="N-acetyltransferase" evidence="3">
    <location>
        <begin position="3"/>
        <end position="151"/>
    </location>
</feature>
<dbReference type="CDD" id="cd04301">
    <property type="entry name" value="NAT_SF"/>
    <property type="match status" value="1"/>
</dbReference>
<evidence type="ECO:0000256" key="2">
    <source>
        <dbReference type="ARBA" id="ARBA00023315"/>
    </source>
</evidence>
<keyword evidence="2 4" id="KW-0012">Acyltransferase</keyword>